<reference evidence="1" key="1">
    <citation type="submission" date="2023-10" db="EMBL/GenBank/DDBJ databases">
        <authorList>
            <person name="Rodriguez Cubillos JULIANA M."/>
            <person name="De Vega J."/>
        </authorList>
    </citation>
    <scope>NUCLEOTIDE SEQUENCE</scope>
</reference>
<accession>A0ACB0KPA1</accession>
<organism evidence="1 2">
    <name type="scientific">Trifolium pratense</name>
    <name type="common">Red clover</name>
    <dbReference type="NCBI Taxonomy" id="57577"/>
    <lineage>
        <taxon>Eukaryota</taxon>
        <taxon>Viridiplantae</taxon>
        <taxon>Streptophyta</taxon>
        <taxon>Embryophyta</taxon>
        <taxon>Tracheophyta</taxon>
        <taxon>Spermatophyta</taxon>
        <taxon>Magnoliopsida</taxon>
        <taxon>eudicotyledons</taxon>
        <taxon>Gunneridae</taxon>
        <taxon>Pentapetalae</taxon>
        <taxon>rosids</taxon>
        <taxon>fabids</taxon>
        <taxon>Fabales</taxon>
        <taxon>Fabaceae</taxon>
        <taxon>Papilionoideae</taxon>
        <taxon>50 kb inversion clade</taxon>
        <taxon>NPAAA clade</taxon>
        <taxon>Hologalegina</taxon>
        <taxon>IRL clade</taxon>
        <taxon>Trifolieae</taxon>
        <taxon>Trifolium</taxon>
    </lineage>
</organism>
<proteinExistence type="predicted"/>
<dbReference type="Proteomes" id="UP001177021">
    <property type="component" value="Unassembled WGS sequence"/>
</dbReference>
<name>A0ACB0KPA1_TRIPR</name>
<dbReference type="EMBL" id="CASHSV030000311">
    <property type="protein sequence ID" value="CAJ2659032.1"/>
    <property type="molecule type" value="Genomic_DNA"/>
</dbReference>
<keyword evidence="2" id="KW-1185">Reference proteome</keyword>
<protein>
    <submittedName>
        <fullName evidence="1">Uncharacterized protein</fullName>
    </submittedName>
</protein>
<gene>
    <name evidence="1" type="ORF">MILVUS5_LOCUS25309</name>
</gene>
<evidence type="ECO:0000313" key="1">
    <source>
        <dbReference type="EMBL" id="CAJ2659032.1"/>
    </source>
</evidence>
<evidence type="ECO:0000313" key="2">
    <source>
        <dbReference type="Proteomes" id="UP001177021"/>
    </source>
</evidence>
<sequence length="148" mass="15982">MKTSCVAASSTTAILLLLLLFISSSKAKLVCNDVITYLTPCIPYLKGVDPTPSFTCCEGAKNIVLVANASMEDKMLTCDCLKQTAAFINPKPDRANDLPNKCRVRFPFEISSTFDCSRLRGGTKGRMNSVQAKLEKKKEGVGVPLGSI</sequence>
<comment type="caution">
    <text evidence="1">The sequence shown here is derived from an EMBL/GenBank/DDBJ whole genome shotgun (WGS) entry which is preliminary data.</text>
</comment>